<name>A0A5J6VLV8_9VIRU</name>
<evidence type="ECO:0000256" key="1">
    <source>
        <dbReference type="SAM" id="MobiDB-lite"/>
    </source>
</evidence>
<sequence>MARNPKTIKRSLSRSKKGSRKHSPQRSRKHSLSRKEHPERSEKRRRKLPPPGEPFGDDNIELGTAPSGFPPFIKVKDLNEELNGKYIWKDSGGEGMLYLHTNKKYILKLLFSRVYDVLDAQLKIQQLAKKVAPTIRAHVSKENPIQIVGQGNTYGYIMDYLKKPLPLDEFLSDNTKWKKLYELLYELIYNCELKLGDDWLGYTGDHLFLNGDNIFIIDFGNITNQDGSKTSKTLYESALKDVVDRVNIDIDENLFIEEGLNWIATKKKGGKLTKKSKRRLSKLTKKNINFFFTL</sequence>
<protein>
    <recommendedName>
        <fullName evidence="3">Protein kinase domain-containing protein</fullName>
    </recommendedName>
</protein>
<accession>A0A5J6VLV8</accession>
<dbReference type="EMBL" id="MN448295">
    <property type="protein sequence ID" value="QFG74878.1"/>
    <property type="molecule type" value="Genomic_DNA"/>
</dbReference>
<reference evidence="2" key="1">
    <citation type="journal article" date="2019" name="Philos. Trans. R. Soc. Lond., B, Biol. Sci.">
        <title>Targeted metagenomic recovery of four divergent viruses reveals shared and distinctive characteristics of giant viruses of marine eukaryotes.</title>
        <authorList>
            <person name="Needham D.M."/>
            <person name="Poirier C."/>
            <person name="Hehenberger E."/>
            <person name="Jimenez V."/>
            <person name="Swalwell J.E."/>
            <person name="Santoro A.E."/>
            <person name="Worden A.Z."/>
        </authorList>
    </citation>
    <scope>NUCLEOTIDE SEQUENCE</scope>
    <source>
        <strain evidence="2">OPacV-421</strain>
    </source>
</reference>
<evidence type="ECO:0008006" key="3">
    <source>
        <dbReference type="Google" id="ProtNLM"/>
    </source>
</evidence>
<feature type="region of interest" description="Disordered" evidence="1">
    <location>
        <begin position="1"/>
        <end position="61"/>
    </location>
</feature>
<proteinExistence type="predicted"/>
<organism evidence="2">
    <name type="scientific">Megaviridae environmental sample</name>
    <dbReference type="NCBI Taxonomy" id="1737588"/>
    <lineage>
        <taxon>Viruses</taxon>
        <taxon>Varidnaviria</taxon>
        <taxon>Bamfordvirae</taxon>
        <taxon>Nucleocytoviricota</taxon>
        <taxon>Megaviricetes</taxon>
        <taxon>Imitervirales</taxon>
        <taxon>Mimiviridae</taxon>
        <taxon>environmental samples</taxon>
    </lineage>
</organism>
<feature type="compositionally biased region" description="Basic and acidic residues" evidence="1">
    <location>
        <begin position="33"/>
        <end position="42"/>
    </location>
</feature>
<evidence type="ECO:0000313" key="2">
    <source>
        <dbReference type="EMBL" id="QFG74878.1"/>
    </source>
</evidence>
<feature type="compositionally biased region" description="Basic residues" evidence="1">
    <location>
        <begin position="1"/>
        <end position="32"/>
    </location>
</feature>